<keyword evidence="2" id="KW-0175">Coiled coil</keyword>
<dbReference type="InterPro" id="IPR058625">
    <property type="entry name" value="MdtA-like_BSH"/>
</dbReference>
<dbReference type="GO" id="GO:1990281">
    <property type="term" value="C:efflux pump complex"/>
    <property type="evidence" value="ECO:0007669"/>
    <property type="project" value="TreeGrafter"/>
</dbReference>
<dbReference type="InterPro" id="IPR058637">
    <property type="entry name" value="YknX-like_C"/>
</dbReference>
<evidence type="ECO:0000259" key="4">
    <source>
        <dbReference type="Pfam" id="PF25917"/>
    </source>
</evidence>
<feature type="coiled-coil region" evidence="2">
    <location>
        <begin position="169"/>
        <end position="196"/>
    </location>
</feature>
<dbReference type="Proteomes" id="UP000218831">
    <property type="component" value="Unassembled WGS sequence"/>
</dbReference>
<dbReference type="Pfam" id="PF25917">
    <property type="entry name" value="BSH_RND"/>
    <property type="match status" value="1"/>
</dbReference>
<protein>
    <submittedName>
        <fullName evidence="7">Efflux transporter periplasmic adaptor subunit</fullName>
    </submittedName>
</protein>
<dbReference type="RefSeq" id="WP_095607628.1">
    <property type="nucleotide sequence ID" value="NZ_NSKE01000013.1"/>
</dbReference>
<dbReference type="PANTHER" id="PTHR30469:SF33">
    <property type="entry name" value="SLR1207 PROTEIN"/>
    <property type="match status" value="1"/>
</dbReference>
<feature type="domain" description="Multidrug resistance protein MdtA-like barrel-sandwich hybrid" evidence="4">
    <location>
        <begin position="71"/>
        <end position="219"/>
    </location>
</feature>
<evidence type="ECO:0000259" key="5">
    <source>
        <dbReference type="Pfam" id="PF25989"/>
    </source>
</evidence>
<sequence length="459" mass="50505">MSKKKKSATKKLLYVGISLVVLLGVGAILGKTMGWIGGEPAAKNVEATEAKLKTITQIVSASGKMQPEVEVILRPEVSGEIIELPIKEGDYVKQGELLVRIKPDIYQARIDETNAMLLTQKARMEQARASLLEAESVYEQNKQLFEKGAISKTEYVQSKTNYEAQKANFNAAKYQVQSSEAQLEQAKEELQKTIIRSPRDGTISKLAVEVGERVLGNTQSIGTELLRIANMDQMEVQVQVNENDIVNVSVGDTANIEVDAYPERSFNGVVTEIANSAEISGEGTNEQVTNYEVKIRVATPHNLDMVGDKQLVQQASEEMPEDEFIPSFKPGMSATVDVQTQTVRNVVSVPIQAVTVRDFADENRSAQNDTTESDTTNVDEDLIIPEEDMRKVVFVVEDGEARRKEVKTGISDNTHIQVLSGVEAGEQIVTGSYRMLSRELSDGDKVEINNNKFSGMASN</sequence>
<dbReference type="Gene3D" id="2.40.50.100">
    <property type="match status" value="1"/>
</dbReference>
<dbReference type="Gene3D" id="2.40.30.170">
    <property type="match status" value="1"/>
</dbReference>
<keyword evidence="8" id="KW-1185">Reference proteome</keyword>
<dbReference type="OrthoDB" id="9809068at2"/>
<dbReference type="InterPro" id="IPR006143">
    <property type="entry name" value="RND_pump_MFP"/>
</dbReference>
<dbReference type="Pfam" id="PF25990">
    <property type="entry name" value="Beta-barrel_YknX"/>
    <property type="match status" value="1"/>
</dbReference>
<name>A0A2A2G7F6_9BACT</name>
<comment type="caution">
    <text evidence="7">The sequence shown here is derived from an EMBL/GenBank/DDBJ whole genome shotgun (WGS) entry which is preliminary data.</text>
</comment>
<evidence type="ECO:0000256" key="3">
    <source>
        <dbReference type="SAM" id="Phobius"/>
    </source>
</evidence>
<feature type="domain" description="YknX-like C-terminal permuted SH3-like" evidence="5">
    <location>
        <begin position="386"/>
        <end position="447"/>
    </location>
</feature>
<evidence type="ECO:0000313" key="8">
    <source>
        <dbReference type="Proteomes" id="UP000218831"/>
    </source>
</evidence>
<feature type="transmembrane region" description="Helical" evidence="3">
    <location>
        <begin position="12"/>
        <end position="30"/>
    </location>
</feature>
<dbReference type="NCBIfam" id="TIGR01730">
    <property type="entry name" value="RND_mfp"/>
    <property type="match status" value="1"/>
</dbReference>
<proteinExistence type="inferred from homology"/>
<dbReference type="Gene3D" id="2.40.420.20">
    <property type="match status" value="1"/>
</dbReference>
<dbReference type="AlphaFoldDB" id="A0A2A2G7F6"/>
<organism evidence="7 8">
    <name type="scientific">Fodinibius salipaludis</name>
    <dbReference type="NCBI Taxonomy" id="2032627"/>
    <lineage>
        <taxon>Bacteria</taxon>
        <taxon>Pseudomonadati</taxon>
        <taxon>Balneolota</taxon>
        <taxon>Balneolia</taxon>
        <taxon>Balneolales</taxon>
        <taxon>Balneolaceae</taxon>
        <taxon>Fodinibius</taxon>
    </lineage>
</organism>
<dbReference type="Gene3D" id="1.10.287.470">
    <property type="entry name" value="Helix hairpin bin"/>
    <property type="match status" value="1"/>
</dbReference>
<accession>A0A2A2G7F6</accession>
<feature type="domain" description="YknX-like beta-barrel" evidence="6">
    <location>
        <begin position="234"/>
        <end position="299"/>
    </location>
</feature>
<evidence type="ECO:0000259" key="6">
    <source>
        <dbReference type="Pfam" id="PF25990"/>
    </source>
</evidence>
<keyword evidence="3" id="KW-0472">Membrane</keyword>
<evidence type="ECO:0000313" key="7">
    <source>
        <dbReference type="EMBL" id="PAU92775.1"/>
    </source>
</evidence>
<comment type="similarity">
    <text evidence="1">Belongs to the membrane fusion protein (MFP) (TC 8.A.1) family.</text>
</comment>
<dbReference type="Pfam" id="PF25989">
    <property type="entry name" value="YknX_C"/>
    <property type="match status" value="1"/>
</dbReference>
<gene>
    <name evidence="7" type="ORF">CK503_14890</name>
</gene>
<dbReference type="SUPFAM" id="SSF111369">
    <property type="entry name" value="HlyD-like secretion proteins"/>
    <property type="match status" value="1"/>
</dbReference>
<evidence type="ECO:0000256" key="1">
    <source>
        <dbReference type="ARBA" id="ARBA00009477"/>
    </source>
</evidence>
<evidence type="ECO:0000256" key="2">
    <source>
        <dbReference type="SAM" id="Coils"/>
    </source>
</evidence>
<dbReference type="EMBL" id="NSKE01000013">
    <property type="protein sequence ID" value="PAU92775.1"/>
    <property type="molecule type" value="Genomic_DNA"/>
</dbReference>
<keyword evidence="3" id="KW-0812">Transmembrane</keyword>
<keyword evidence="3" id="KW-1133">Transmembrane helix</keyword>
<reference evidence="7 8" key="1">
    <citation type="submission" date="2017-08" db="EMBL/GenBank/DDBJ databases">
        <title>Aliifodinibius alkalisoli sp. nov., isolated from saline alkaline soil.</title>
        <authorList>
            <person name="Liu D."/>
            <person name="Zhang G."/>
        </authorList>
    </citation>
    <scope>NUCLEOTIDE SEQUENCE [LARGE SCALE GENOMIC DNA]</scope>
    <source>
        <strain evidence="7 8">WN023</strain>
    </source>
</reference>
<dbReference type="InterPro" id="IPR058636">
    <property type="entry name" value="Beta-barrel_YknX"/>
</dbReference>
<dbReference type="GO" id="GO:0015562">
    <property type="term" value="F:efflux transmembrane transporter activity"/>
    <property type="evidence" value="ECO:0007669"/>
    <property type="project" value="InterPro"/>
</dbReference>
<dbReference type="PANTHER" id="PTHR30469">
    <property type="entry name" value="MULTIDRUG RESISTANCE PROTEIN MDTA"/>
    <property type="match status" value="1"/>
</dbReference>